<protein>
    <submittedName>
        <fullName evidence="1">Uncharacterized protein</fullName>
    </submittedName>
</protein>
<gene>
    <name evidence="1" type="ORF">BpHYR1_036577</name>
</gene>
<sequence>MARRTRIYFHRHYGKSDSVCLITLNEELVVKARCEQLVKVKVEKLTTGTQVIFSPNITDFAVAEGIIWARSISDVKEDNSIFVSVINLGDENVTVGKDTEIGECDKADLLQQNEKAQSKLLKDDKINWDVIRINQN</sequence>
<keyword evidence="2" id="KW-1185">Reference proteome</keyword>
<dbReference type="AlphaFoldDB" id="A0A3M7QRR4"/>
<dbReference type="Proteomes" id="UP000276133">
    <property type="component" value="Unassembled WGS sequence"/>
</dbReference>
<reference evidence="1 2" key="1">
    <citation type="journal article" date="2018" name="Sci. Rep.">
        <title>Genomic signatures of local adaptation to the degree of environmental predictability in rotifers.</title>
        <authorList>
            <person name="Franch-Gras L."/>
            <person name="Hahn C."/>
            <person name="Garcia-Roger E.M."/>
            <person name="Carmona M.J."/>
            <person name="Serra M."/>
            <person name="Gomez A."/>
        </authorList>
    </citation>
    <scope>NUCLEOTIDE SEQUENCE [LARGE SCALE GENOMIC DNA]</scope>
    <source>
        <strain evidence="1">HYR1</strain>
    </source>
</reference>
<evidence type="ECO:0000313" key="2">
    <source>
        <dbReference type="Proteomes" id="UP000276133"/>
    </source>
</evidence>
<evidence type="ECO:0000313" key="1">
    <source>
        <dbReference type="EMBL" id="RNA13899.1"/>
    </source>
</evidence>
<dbReference type="EMBL" id="REGN01005301">
    <property type="protein sequence ID" value="RNA13899.1"/>
    <property type="molecule type" value="Genomic_DNA"/>
</dbReference>
<organism evidence="1 2">
    <name type="scientific">Brachionus plicatilis</name>
    <name type="common">Marine rotifer</name>
    <name type="synonym">Brachionus muelleri</name>
    <dbReference type="NCBI Taxonomy" id="10195"/>
    <lineage>
        <taxon>Eukaryota</taxon>
        <taxon>Metazoa</taxon>
        <taxon>Spiralia</taxon>
        <taxon>Gnathifera</taxon>
        <taxon>Rotifera</taxon>
        <taxon>Eurotatoria</taxon>
        <taxon>Monogononta</taxon>
        <taxon>Pseudotrocha</taxon>
        <taxon>Ploima</taxon>
        <taxon>Brachionidae</taxon>
        <taxon>Brachionus</taxon>
    </lineage>
</organism>
<comment type="caution">
    <text evidence="1">The sequence shown here is derived from an EMBL/GenBank/DDBJ whole genome shotgun (WGS) entry which is preliminary data.</text>
</comment>
<name>A0A3M7QRR4_BRAPC</name>
<proteinExistence type="predicted"/>
<accession>A0A3M7QRR4</accession>